<organism evidence="1 2">
    <name type="scientific">Cohnella candidum</name>
    <dbReference type="NCBI Taxonomy" id="2674991"/>
    <lineage>
        <taxon>Bacteria</taxon>
        <taxon>Bacillati</taxon>
        <taxon>Bacillota</taxon>
        <taxon>Bacilli</taxon>
        <taxon>Bacillales</taxon>
        <taxon>Paenibacillaceae</taxon>
        <taxon>Cohnella</taxon>
    </lineage>
</organism>
<evidence type="ECO:0008006" key="3">
    <source>
        <dbReference type="Google" id="ProtNLM"/>
    </source>
</evidence>
<keyword evidence="2" id="KW-1185">Reference proteome</keyword>
<gene>
    <name evidence="1" type="ORF">EAV92_01895</name>
</gene>
<dbReference type="KEGG" id="coh:EAV92_01895"/>
<dbReference type="Proteomes" id="UP000269097">
    <property type="component" value="Chromosome"/>
</dbReference>
<proteinExistence type="predicted"/>
<evidence type="ECO:0000313" key="2">
    <source>
        <dbReference type="Proteomes" id="UP000269097"/>
    </source>
</evidence>
<dbReference type="RefSeq" id="WP_123039509.1">
    <property type="nucleotide sequence ID" value="NZ_CP033433.1"/>
</dbReference>
<dbReference type="EMBL" id="CP033433">
    <property type="protein sequence ID" value="AYQ71445.1"/>
    <property type="molecule type" value="Genomic_DNA"/>
</dbReference>
<reference evidence="1 2" key="1">
    <citation type="submission" date="2018-10" db="EMBL/GenBank/DDBJ databases">
        <title>Genome Sequence of Cohnella sp.</title>
        <authorList>
            <person name="Srinivasan S."/>
            <person name="Kim M.K."/>
        </authorList>
    </citation>
    <scope>NUCLEOTIDE SEQUENCE [LARGE SCALE GENOMIC DNA]</scope>
    <source>
        <strain evidence="1 2">18JY8-7</strain>
    </source>
</reference>
<dbReference type="AlphaFoldDB" id="A0A3G3JT93"/>
<name>A0A3G3JT93_9BACL</name>
<protein>
    <recommendedName>
        <fullName evidence="3">Class I SAM-dependent methyltransferase</fullName>
    </recommendedName>
</protein>
<sequence length="247" mass="28465">MELREFLSGIRFRHILPESSQPVVTLPYPYVNQYPQNILMEMDNAILPAEEQPLRDRVLSVWHVPRLSSFLNGAIVNYAVSRMKTGLAYVHAGNYNSYLLHPFHLLAGMSGQPGRVCIGVDDFTRFGHSPDPFLLYFNSVKSDHHRFYDMDPKDYFSRVHDVPIGCYMFDGLPDYDGQMEGLKQAEPFFAEGCTILAADTNWPEKRQAVLDFVRRQPWNYEILLDVQTNGNCHPTYWNGLMVVQKTI</sequence>
<evidence type="ECO:0000313" key="1">
    <source>
        <dbReference type="EMBL" id="AYQ71445.1"/>
    </source>
</evidence>
<accession>A0A3G3JT93</accession>